<keyword evidence="3 6" id="KW-1133">Transmembrane helix</keyword>
<dbReference type="Gene3D" id="1.20.1250.20">
    <property type="entry name" value="MFS general substrate transporter like domains"/>
    <property type="match status" value="1"/>
</dbReference>
<dbReference type="PROSITE" id="PS50850">
    <property type="entry name" value="MFS"/>
    <property type="match status" value="1"/>
</dbReference>
<dbReference type="AlphaFoldDB" id="A0A926L0U7"/>
<proteinExistence type="predicted"/>
<comment type="caution">
    <text evidence="8">The sequence shown here is derived from an EMBL/GenBank/DDBJ whole genome shotgun (WGS) entry which is preliminary data.</text>
</comment>
<feature type="transmembrane region" description="Helical" evidence="6">
    <location>
        <begin position="62"/>
        <end position="81"/>
    </location>
</feature>
<feature type="transmembrane region" description="Helical" evidence="6">
    <location>
        <begin position="186"/>
        <end position="203"/>
    </location>
</feature>
<evidence type="ECO:0000256" key="3">
    <source>
        <dbReference type="ARBA" id="ARBA00022989"/>
    </source>
</evidence>
<evidence type="ECO:0000313" key="8">
    <source>
        <dbReference type="EMBL" id="MBD0420435.1"/>
    </source>
</evidence>
<reference evidence="8" key="1">
    <citation type="submission" date="2020-09" db="EMBL/GenBank/DDBJ databases">
        <title>Streptomyces grisecoloratus sp. nov., isolated from cotton soil.</title>
        <authorList>
            <person name="Xing L."/>
        </authorList>
    </citation>
    <scope>NUCLEOTIDE SEQUENCE</scope>
    <source>
        <strain evidence="8">TRM S81-3</strain>
    </source>
</reference>
<dbReference type="InterPro" id="IPR011701">
    <property type="entry name" value="MFS"/>
</dbReference>
<dbReference type="GO" id="GO:0022857">
    <property type="term" value="F:transmembrane transporter activity"/>
    <property type="evidence" value="ECO:0007669"/>
    <property type="project" value="InterPro"/>
</dbReference>
<feature type="transmembrane region" description="Helical" evidence="6">
    <location>
        <begin position="120"/>
        <end position="143"/>
    </location>
</feature>
<feature type="transmembrane region" description="Helical" evidence="6">
    <location>
        <begin position="155"/>
        <end position="174"/>
    </location>
</feature>
<name>A0A926L0U7_9ACTN</name>
<accession>A0A926L0U7</accession>
<dbReference type="Gene3D" id="1.20.1720.10">
    <property type="entry name" value="Multidrug resistance protein D"/>
    <property type="match status" value="1"/>
</dbReference>
<dbReference type="CDD" id="cd17321">
    <property type="entry name" value="MFS_MMR_MDR_like"/>
    <property type="match status" value="1"/>
</dbReference>
<feature type="transmembrane region" description="Helical" evidence="6">
    <location>
        <begin position="322"/>
        <end position="342"/>
    </location>
</feature>
<keyword evidence="2 6" id="KW-0812">Transmembrane</keyword>
<reference evidence="8" key="2">
    <citation type="submission" date="2020-09" db="EMBL/GenBank/DDBJ databases">
        <authorList>
            <person name="Luo X."/>
        </authorList>
    </citation>
    <scope>NUCLEOTIDE SEQUENCE</scope>
    <source>
        <strain evidence="8">TRM S81-3</strain>
    </source>
</reference>
<dbReference type="SUPFAM" id="SSF103473">
    <property type="entry name" value="MFS general substrate transporter"/>
    <property type="match status" value="1"/>
</dbReference>
<dbReference type="EMBL" id="JACVQF010000187">
    <property type="protein sequence ID" value="MBD0420435.1"/>
    <property type="molecule type" value="Genomic_DNA"/>
</dbReference>
<evidence type="ECO:0000256" key="2">
    <source>
        <dbReference type="ARBA" id="ARBA00022692"/>
    </source>
</evidence>
<comment type="subcellular location">
    <subcellularLocation>
        <location evidence="1">Cell membrane</location>
        <topology evidence="1">Multi-pass membrane protein</topology>
    </subcellularLocation>
</comment>
<dbReference type="GO" id="GO:0005886">
    <property type="term" value="C:plasma membrane"/>
    <property type="evidence" value="ECO:0007669"/>
    <property type="project" value="UniProtKB-SubCell"/>
</dbReference>
<evidence type="ECO:0000313" key="9">
    <source>
        <dbReference type="Proteomes" id="UP000621210"/>
    </source>
</evidence>
<feature type="transmembrane region" description="Helical" evidence="6">
    <location>
        <begin position="397"/>
        <end position="414"/>
    </location>
</feature>
<keyword evidence="9" id="KW-1185">Reference proteome</keyword>
<dbReference type="PANTHER" id="PTHR42718:SF39">
    <property type="entry name" value="ACTINORHODIN TRANSPORTER-RELATED"/>
    <property type="match status" value="1"/>
</dbReference>
<dbReference type="InterPro" id="IPR036259">
    <property type="entry name" value="MFS_trans_sf"/>
</dbReference>
<dbReference type="GO" id="GO:0046677">
    <property type="term" value="P:response to antibiotic"/>
    <property type="evidence" value="ECO:0007669"/>
    <property type="project" value="UniProtKB-KW"/>
</dbReference>
<feature type="transmembrane region" description="Helical" evidence="6">
    <location>
        <begin position="426"/>
        <end position="445"/>
    </location>
</feature>
<keyword evidence="4 6" id="KW-0472">Membrane</keyword>
<dbReference type="InterPro" id="IPR020846">
    <property type="entry name" value="MFS_dom"/>
</dbReference>
<sequence length="456" mass="46949">MTATFMALMDSFIVNVAAPSIRTDMGASFAQVELVISGYVLVYGLLLITGGRLGDIRGYRPLFLLGVVVFTAASLACGLAPTPGTLIAFRVVQAVGAALFYPQVLSILQTAFTGRMRTRAFAVFGATIGGASIAGQLLGGILIQADLWGLSWRPIFLVNVPFGALVIAGALATLPSVRSGGSGTRLDLRGTLLLSAALLLLSVPLTEGHATGWPAWTWIMLVLSVPAFAAFIGWQRRLGARGGFPLTPPALFKRPTFTGGNILAVAFFAGNAGLFFVLAMHLQFGLDYSALEAGLTFTPLAVTFVVASLVAPRMAPRLGAHVLTLGYAINALGTIALLATLWAGGPDITGTMMIPALAVIGFGEGLGVSPLFGTVLSGVPENDAGSASGVLETAGQVGMSLGITGIGLVFFSVLGSASDVTSYADAFTWALAGNTVLALLALALVPRLTRAEQHPA</sequence>
<feature type="transmembrane region" description="Helical" evidence="6">
    <location>
        <begin position="288"/>
        <end position="310"/>
    </location>
</feature>
<feature type="transmembrane region" description="Helical" evidence="6">
    <location>
        <begin position="87"/>
        <end position="108"/>
    </location>
</feature>
<gene>
    <name evidence="8" type="ORF">H0H10_14990</name>
</gene>
<protein>
    <submittedName>
        <fullName evidence="8">MFS transporter</fullName>
    </submittedName>
</protein>
<evidence type="ECO:0000256" key="4">
    <source>
        <dbReference type="ARBA" id="ARBA00023136"/>
    </source>
</evidence>
<organism evidence="8 9">
    <name type="scientific">Streptomyces griseicoloratus</name>
    <dbReference type="NCBI Taxonomy" id="2752516"/>
    <lineage>
        <taxon>Bacteria</taxon>
        <taxon>Bacillati</taxon>
        <taxon>Actinomycetota</taxon>
        <taxon>Actinomycetes</taxon>
        <taxon>Kitasatosporales</taxon>
        <taxon>Streptomycetaceae</taxon>
        <taxon>Streptomyces</taxon>
    </lineage>
</organism>
<dbReference type="PANTHER" id="PTHR42718">
    <property type="entry name" value="MAJOR FACILITATOR SUPERFAMILY MULTIDRUG TRANSPORTER MFSC"/>
    <property type="match status" value="1"/>
</dbReference>
<feature type="transmembrane region" description="Helical" evidence="6">
    <location>
        <begin position="29"/>
        <end position="50"/>
    </location>
</feature>
<evidence type="ECO:0000256" key="6">
    <source>
        <dbReference type="SAM" id="Phobius"/>
    </source>
</evidence>
<dbReference type="Proteomes" id="UP000621210">
    <property type="component" value="Unassembled WGS sequence"/>
</dbReference>
<keyword evidence="5" id="KW-0046">Antibiotic resistance</keyword>
<evidence type="ECO:0000259" key="7">
    <source>
        <dbReference type="PROSITE" id="PS50850"/>
    </source>
</evidence>
<feature type="transmembrane region" description="Helical" evidence="6">
    <location>
        <begin position="262"/>
        <end position="282"/>
    </location>
</feature>
<feature type="domain" description="Major facilitator superfamily (MFS) profile" evidence="7">
    <location>
        <begin position="1"/>
        <end position="450"/>
    </location>
</feature>
<dbReference type="Pfam" id="PF07690">
    <property type="entry name" value="MFS_1"/>
    <property type="match status" value="1"/>
</dbReference>
<evidence type="ECO:0000256" key="1">
    <source>
        <dbReference type="ARBA" id="ARBA00004651"/>
    </source>
</evidence>
<feature type="transmembrane region" description="Helical" evidence="6">
    <location>
        <begin position="354"/>
        <end position="376"/>
    </location>
</feature>
<feature type="transmembrane region" description="Helical" evidence="6">
    <location>
        <begin position="215"/>
        <end position="234"/>
    </location>
</feature>
<evidence type="ECO:0000256" key="5">
    <source>
        <dbReference type="ARBA" id="ARBA00023251"/>
    </source>
</evidence>